<evidence type="ECO:0000313" key="2">
    <source>
        <dbReference type="EMBL" id="MDA5193498.1"/>
    </source>
</evidence>
<gene>
    <name evidence="2" type="ORF">NYP16_05965</name>
</gene>
<evidence type="ECO:0000313" key="3">
    <source>
        <dbReference type="Proteomes" id="UP001141619"/>
    </source>
</evidence>
<protein>
    <submittedName>
        <fullName evidence="2">RcnB family protein</fullName>
    </submittedName>
</protein>
<proteinExistence type="predicted"/>
<feature type="region of interest" description="Disordered" evidence="1">
    <location>
        <begin position="27"/>
        <end position="60"/>
    </location>
</feature>
<keyword evidence="3" id="KW-1185">Reference proteome</keyword>
<evidence type="ECO:0000256" key="1">
    <source>
        <dbReference type="SAM" id="MobiDB-lite"/>
    </source>
</evidence>
<dbReference type="Pfam" id="PF06823">
    <property type="entry name" value="DUF1236"/>
    <property type="match status" value="1"/>
</dbReference>
<dbReference type="Gene3D" id="3.10.450.160">
    <property type="entry name" value="inner membrane protein cigr"/>
    <property type="match status" value="1"/>
</dbReference>
<name>A0A9X3TXD6_9PROT</name>
<reference evidence="2" key="2">
    <citation type="journal article" date="2023" name="Syst. Appl. Microbiol.">
        <title>Govania unica gen. nov., sp. nov., a rare biosphere bacterium that represents a novel family in the class Alphaproteobacteria.</title>
        <authorList>
            <person name="Vandamme P."/>
            <person name="Peeters C."/>
            <person name="Hettiarachchi A."/>
            <person name="Cnockaert M."/>
            <person name="Carlier A."/>
        </authorList>
    </citation>
    <scope>NUCLEOTIDE SEQUENCE</scope>
    <source>
        <strain evidence="2">LMG 31809</strain>
    </source>
</reference>
<dbReference type="RefSeq" id="WP_274943200.1">
    <property type="nucleotide sequence ID" value="NZ_JANWOI010000002.1"/>
</dbReference>
<dbReference type="InterPro" id="IPR009642">
    <property type="entry name" value="DUF1236"/>
</dbReference>
<accession>A0A9X3TXD6</accession>
<dbReference type="EMBL" id="JANWOI010000002">
    <property type="protein sequence ID" value="MDA5193498.1"/>
    <property type="molecule type" value="Genomic_DNA"/>
</dbReference>
<dbReference type="Proteomes" id="UP001141619">
    <property type="component" value="Unassembled WGS sequence"/>
</dbReference>
<dbReference type="AlphaFoldDB" id="A0A9X3TXD6"/>
<comment type="caution">
    <text evidence="2">The sequence shown here is derived from an EMBL/GenBank/DDBJ whole genome shotgun (WGS) entry which is preliminary data.</text>
</comment>
<organism evidence="2 3">
    <name type="scientific">Govanella unica</name>
    <dbReference type="NCBI Taxonomy" id="2975056"/>
    <lineage>
        <taxon>Bacteria</taxon>
        <taxon>Pseudomonadati</taxon>
        <taxon>Pseudomonadota</taxon>
        <taxon>Alphaproteobacteria</taxon>
        <taxon>Emcibacterales</taxon>
        <taxon>Govanellaceae</taxon>
        <taxon>Govanella</taxon>
    </lineage>
</organism>
<sequence length="177" mass="20130">MIGQNIGKAVFSALFLTFAAFGGVEAGDRDHDRDHGRHDNRGDRHHDRHDRRDNHRDHRDYRGGRDVVVIDRGARGVISNYYGGYYRDMRDCPRGYAVRHGVCRPRGWAKQRYVIGEPLPRYVVVQPMPTMLVRELPQAPMGYGYRYVDGDVLLVANATHRVVDAVVAVNAAMNGMR</sequence>
<reference evidence="2" key="1">
    <citation type="submission" date="2022-08" db="EMBL/GenBank/DDBJ databases">
        <authorList>
            <person name="Vandamme P."/>
            <person name="Hettiarachchi A."/>
            <person name="Peeters C."/>
            <person name="Cnockaert M."/>
            <person name="Carlier A."/>
        </authorList>
    </citation>
    <scope>NUCLEOTIDE SEQUENCE</scope>
    <source>
        <strain evidence="2">LMG 31809</strain>
    </source>
</reference>